<dbReference type="InterPro" id="IPR023406">
    <property type="entry name" value="Topo_IA_AS"/>
</dbReference>
<feature type="site" description="Interaction with DNA" evidence="10">
    <location>
        <position position="289"/>
    </location>
</feature>
<evidence type="ECO:0000256" key="5">
    <source>
        <dbReference type="ARBA" id="ARBA00022833"/>
    </source>
</evidence>
<evidence type="ECO:0000256" key="4">
    <source>
        <dbReference type="ARBA" id="ARBA00022771"/>
    </source>
</evidence>
<evidence type="ECO:0000256" key="6">
    <source>
        <dbReference type="ARBA" id="ARBA00022842"/>
    </source>
</evidence>
<dbReference type="EC" id="5.6.2.1" evidence="10"/>
<evidence type="ECO:0000256" key="10">
    <source>
        <dbReference type="HAMAP-Rule" id="MF_00952"/>
    </source>
</evidence>
<feature type="active site" description="O-(5'-phospho-DNA)-tyrosine intermediate" evidence="10">
    <location>
        <position position="287"/>
    </location>
</feature>
<dbReference type="Pfam" id="PF01396">
    <property type="entry name" value="Zn_ribbon_Top1"/>
    <property type="match status" value="3"/>
</dbReference>
<dbReference type="PANTHER" id="PTHR42785">
    <property type="entry name" value="DNA TOPOISOMERASE, TYPE IA, CORE"/>
    <property type="match status" value="1"/>
</dbReference>
<reference evidence="13" key="1">
    <citation type="submission" date="2020-04" db="EMBL/GenBank/DDBJ databases">
        <authorList>
            <person name="Zhang T."/>
        </authorList>
    </citation>
    <scope>NUCLEOTIDE SEQUENCE</scope>
    <source>
        <strain evidence="13">HKST-UBA17</strain>
    </source>
</reference>
<keyword evidence="6" id="KW-0460">Magnesium</keyword>
<dbReference type="InterPro" id="IPR003602">
    <property type="entry name" value="Topo_IA_DNA-bd_dom"/>
</dbReference>
<gene>
    <name evidence="10 13" type="primary">topA</name>
    <name evidence="13" type="ORF">KC685_00310</name>
</gene>
<dbReference type="Gene3D" id="1.10.460.10">
    <property type="entry name" value="Topoisomerase I, domain 2"/>
    <property type="match status" value="1"/>
</dbReference>
<dbReference type="Pfam" id="PF01131">
    <property type="entry name" value="Topoisom_bac"/>
    <property type="match status" value="1"/>
</dbReference>
<dbReference type="Pfam" id="PF01751">
    <property type="entry name" value="Toprim"/>
    <property type="match status" value="1"/>
</dbReference>
<feature type="site" description="Interaction with DNA" evidence="10">
    <location>
        <position position="32"/>
    </location>
</feature>
<evidence type="ECO:0000313" key="14">
    <source>
        <dbReference type="Proteomes" id="UP000741282"/>
    </source>
</evidence>
<dbReference type="GO" id="GO:0003677">
    <property type="term" value="F:DNA binding"/>
    <property type="evidence" value="ECO:0007669"/>
    <property type="project" value="UniProtKB-KW"/>
</dbReference>
<dbReference type="Gene3D" id="1.10.290.10">
    <property type="entry name" value="Topoisomerase I, domain 4"/>
    <property type="match status" value="1"/>
</dbReference>
<dbReference type="SMART" id="SM00436">
    <property type="entry name" value="TOP1Bc"/>
    <property type="match status" value="1"/>
</dbReference>
<dbReference type="AlphaFoldDB" id="A0A955I0H8"/>
<dbReference type="InterPro" id="IPR013497">
    <property type="entry name" value="Topo_IA_cen"/>
</dbReference>
<comment type="catalytic activity">
    <reaction evidence="1 10">
        <text>ATP-independent breakage of single-stranded DNA, followed by passage and rejoining.</text>
        <dbReference type="EC" id="5.6.2.1"/>
    </reaction>
</comment>
<evidence type="ECO:0000256" key="1">
    <source>
        <dbReference type="ARBA" id="ARBA00000213"/>
    </source>
</evidence>
<protein>
    <recommendedName>
        <fullName evidence="10">DNA topoisomerase 1</fullName>
        <ecNumber evidence="10">5.6.2.1</ecNumber>
    </recommendedName>
    <alternativeName>
        <fullName evidence="10">DNA topoisomerase I</fullName>
    </alternativeName>
</protein>
<dbReference type="PROSITE" id="PS50880">
    <property type="entry name" value="TOPRIM"/>
    <property type="match status" value="1"/>
</dbReference>
<dbReference type="InterPro" id="IPR000380">
    <property type="entry name" value="Topo_IA"/>
</dbReference>
<dbReference type="SMART" id="SM00437">
    <property type="entry name" value="TOP1Ac"/>
    <property type="match status" value="1"/>
</dbReference>
<dbReference type="NCBIfam" id="TIGR01051">
    <property type="entry name" value="topA_bact"/>
    <property type="match status" value="1"/>
</dbReference>
<dbReference type="InterPro" id="IPR034149">
    <property type="entry name" value="TOPRIM_TopoI"/>
</dbReference>
<comment type="similarity">
    <text evidence="2 10">Belongs to the type IA topoisomerase family.</text>
</comment>
<dbReference type="SUPFAM" id="SSF56712">
    <property type="entry name" value="Prokaryotic type I DNA topoisomerase"/>
    <property type="match status" value="1"/>
</dbReference>
<dbReference type="InterPro" id="IPR013826">
    <property type="entry name" value="Topo_IA_cen_sub3"/>
</dbReference>
<dbReference type="PROSITE" id="PS00396">
    <property type="entry name" value="TOPO_IA_1"/>
    <property type="match status" value="1"/>
</dbReference>
<evidence type="ECO:0000256" key="9">
    <source>
        <dbReference type="ARBA" id="ARBA00023235"/>
    </source>
</evidence>
<proteinExistence type="inferred from homology"/>
<evidence type="ECO:0000256" key="7">
    <source>
        <dbReference type="ARBA" id="ARBA00023029"/>
    </source>
</evidence>
<name>A0A955I0H8_9BACT</name>
<feature type="site" description="Interaction with DNA" evidence="10">
    <location>
        <position position="136"/>
    </location>
</feature>
<dbReference type="GO" id="GO:0003917">
    <property type="term" value="F:DNA topoisomerase type I (single strand cut, ATP-independent) activity"/>
    <property type="evidence" value="ECO:0007669"/>
    <property type="project" value="UniProtKB-UniRule"/>
</dbReference>
<dbReference type="HAMAP" id="MF_00952">
    <property type="entry name" value="Topoisom_1_prok"/>
    <property type="match status" value="1"/>
</dbReference>
<organism evidence="13 14">
    <name type="scientific">Candidatus Dojkabacteria bacterium</name>
    <dbReference type="NCBI Taxonomy" id="2099670"/>
    <lineage>
        <taxon>Bacteria</taxon>
        <taxon>Candidatus Dojkabacteria</taxon>
    </lineage>
</organism>
<dbReference type="InterPro" id="IPR013498">
    <property type="entry name" value="Topo_IA_Znf"/>
</dbReference>
<evidence type="ECO:0000313" key="13">
    <source>
        <dbReference type="EMBL" id="MCA9376346.1"/>
    </source>
</evidence>
<feature type="site" description="Interaction with DNA" evidence="10">
    <location>
        <position position="140"/>
    </location>
</feature>
<dbReference type="SMART" id="SM00493">
    <property type="entry name" value="TOPRIM"/>
    <property type="match status" value="1"/>
</dbReference>
<dbReference type="CDD" id="cd00186">
    <property type="entry name" value="TOP1Ac"/>
    <property type="match status" value="1"/>
</dbReference>
<dbReference type="Gene3D" id="3.40.50.140">
    <property type="match status" value="1"/>
</dbReference>
<dbReference type="GO" id="GO:0005694">
    <property type="term" value="C:chromosome"/>
    <property type="evidence" value="ECO:0007669"/>
    <property type="project" value="InterPro"/>
</dbReference>
<dbReference type="Gene3D" id="3.30.65.10">
    <property type="entry name" value="Bacterial Topoisomerase I, domain 1"/>
    <property type="match status" value="3"/>
</dbReference>
<keyword evidence="4" id="KW-0863">Zinc-finger</keyword>
<keyword evidence="8 10" id="KW-0238">DNA-binding</keyword>
<feature type="region of interest" description="Interaction with DNA" evidence="10">
    <location>
        <begin position="160"/>
        <end position="165"/>
    </location>
</feature>
<keyword evidence="9 10" id="KW-0413">Isomerase</keyword>
<evidence type="ECO:0000256" key="8">
    <source>
        <dbReference type="ARBA" id="ARBA00023125"/>
    </source>
</evidence>
<comment type="subunit">
    <text evidence="10">Monomer.</text>
</comment>
<evidence type="ECO:0000256" key="3">
    <source>
        <dbReference type="ARBA" id="ARBA00022723"/>
    </source>
</evidence>
<dbReference type="InterPro" id="IPR013824">
    <property type="entry name" value="Topo_IA_cen_sub1"/>
</dbReference>
<feature type="site" description="Interaction with DNA" evidence="10">
    <location>
        <position position="137"/>
    </location>
</feature>
<dbReference type="Proteomes" id="UP000741282">
    <property type="component" value="Unassembled WGS sequence"/>
</dbReference>
<dbReference type="InterPro" id="IPR005733">
    <property type="entry name" value="TopoI_bac-type"/>
</dbReference>
<dbReference type="PROSITE" id="PS52039">
    <property type="entry name" value="TOPO_IA_2"/>
    <property type="match status" value="1"/>
</dbReference>
<dbReference type="Gene3D" id="2.70.20.10">
    <property type="entry name" value="Topoisomerase I, domain 3"/>
    <property type="match status" value="1"/>
</dbReference>
<dbReference type="InterPro" id="IPR028612">
    <property type="entry name" value="Topoisom_1_IA"/>
</dbReference>
<evidence type="ECO:0000256" key="2">
    <source>
        <dbReference type="ARBA" id="ARBA00009446"/>
    </source>
</evidence>
<dbReference type="InterPro" id="IPR006171">
    <property type="entry name" value="TOPRIM_dom"/>
</dbReference>
<feature type="site" description="Interaction with DNA" evidence="10">
    <location>
        <position position="145"/>
    </location>
</feature>
<comment type="function">
    <text evidence="10">Releases the supercoiling and torsional tension of DNA, which is introduced during the DNA replication and transcription, by transiently cleaving and rejoining one strand of the DNA duplex. Introduces a single-strand break via transesterification at a target site in duplex DNA. The scissile phosphodiester is attacked by the catalytic tyrosine of the enzyme, resulting in the formation of a DNA-(5'-phosphotyrosyl)-enzyme intermediate and the expulsion of a 3'-OH DNA strand. The free DNA strand then undergoes passage around the unbroken strand, thus removing DNA supercoils. Finally, in the religation step, the DNA 3'-OH attacks the covalent intermediate to expel the active-site tyrosine and restore the DNA phosphodiester backbone.</text>
</comment>
<dbReference type="EMBL" id="JAGQLN010000001">
    <property type="protein sequence ID" value="MCA9376346.1"/>
    <property type="molecule type" value="Genomic_DNA"/>
</dbReference>
<keyword evidence="5" id="KW-0862">Zinc</keyword>
<comment type="caution">
    <text evidence="13">The sequence shown here is derived from an EMBL/GenBank/DDBJ whole genome shotgun (WGS) entry which is preliminary data.</text>
</comment>
<sequence length="704" mass="80047">MSNLVIVESPSKAKTIEKYLGKGYKVVATVGHVIDLPKSKLGVDLENDYAPQFTTIKGKGAVIKRIKKAIPKGGKVLLAMDPDREGEAIAWHVAEALKLKKPQRVVFYEITKNAVNEAIKHPREVDMHLVNAQIARRVLDRLVGYRVSQVLWEKIWYGLSAGRVQSAALRLIVEREREIEAFIPEEFWKVFADVIVTNETTLEMELVRKNTKKYRPSSDEEFTTVKSDLKRSMFKVIDIKKKQISKSPFPPFTTSLLQQAANNMLGFTAKRTMSLAQALYQGGYITYMRTDSFNLSNQAIDAIRETIVQKFGEKYLPPTPKYYKNRSKNAQEAHEAIRPTDFSNTADLIRKEMTGSHAKLYELIWKRAISSQMADRKSEQITITTEAIGASKDSYEFRAGAEKVLFEGFRKIWGSTNGKDDLGIQELSATLQIGEEFKAKKIRGTQHFTQPKPRYTDASLVKALEKHGIGRPSTYATIISTVQDRGYVEKIEKYLHPLEVGTVVNHFLEDNFGRLVDYEYTAGVEDQLDLIAEGKEEYVKFIDQEFKPLEKEIKKAKKDVKKEDVVILEESDEKCPECGGKMVVRLGRYGKFLSCSTFPKCKGMTSLDGGEEGLDFEKYLRPEECPKCKKALVLKGGRYGQFWACSDYPECKGTLPLLLTEKCPECSRPLVERKSRWGRIFIGCSGYPDCKYIKKTPKKKKEEE</sequence>
<feature type="domain" description="Topo IA-type catalytic" evidence="12">
    <location>
        <begin position="126"/>
        <end position="554"/>
    </location>
</feature>
<feature type="domain" description="Toprim" evidence="11">
    <location>
        <begin position="2"/>
        <end position="112"/>
    </location>
</feature>
<dbReference type="PRINTS" id="PR00417">
    <property type="entry name" value="PRTPISMRASEI"/>
</dbReference>
<feature type="site" description="Interaction with DNA" evidence="10">
    <location>
        <position position="485"/>
    </location>
</feature>
<dbReference type="InterPro" id="IPR023405">
    <property type="entry name" value="Topo_IA_core_domain"/>
</dbReference>
<dbReference type="InterPro" id="IPR013825">
    <property type="entry name" value="Topo_IA_cen_sub2"/>
</dbReference>
<dbReference type="GO" id="GO:0006265">
    <property type="term" value="P:DNA topological change"/>
    <property type="evidence" value="ECO:0007669"/>
    <property type="project" value="UniProtKB-UniRule"/>
</dbReference>
<keyword evidence="7 10" id="KW-0799">Topoisomerase</keyword>
<dbReference type="SUPFAM" id="SSF57783">
    <property type="entry name" value="Zinc beta-ribbon"/>
    <property type="match status" value="2"/>
</dbReference>
<dbReference type="PANTHER" id="PTHR42785:SF1">
    <property type="entry name" value="DNA TOPOISOMERASE"/>
    <property type="match status" value="1"/>
</dbReference>
<dbReference type="CDD" id="cd03363">
    <property type="entry name" value="TOPRIM_TopoIA_TopoI"/>
    <property type="match status" value="1"/>
</dbReference>
<keyword evidence="3" id="KW-0479">Metal-binding</keyword>
<evidence type="ECO:0000259" key="11">
    <source>
        <dbReference type="PROSITE" id="PS50880"/>
    </source>
</evidence>
<dbReference type="InterPro" id="IPR003601">
    <property type="entry name" value="Topo_IA_2"/>
</dbReference>
<dbReference type="GO" id="GO:0008270">
    <property type="term" value="F:zinc ion binding"/>
    <property type="evidence" value="ECO:0007669"/>
    <property type="project" value="UniProtKB-KW"/>
</dbReference>
<reference evidence="13" key="2">
    <citation type="journal article" date="2021" name="Microbiome">
        <title>Successional dynamics and alternative stable states in a saline activated sludge microbial community over 9 years.</title>
        <authorList>
            <person name="Wang Y."/>
            <person name="Ye J."/>
            <person name="Ju F."/>
            <person name="Liu L."/>
            <person name="Boyd J.A."/>
            <person name="Deng Y."/>
            <person name="Parks D.H."/>
            <person name="Jiang X."/>
            <person name="Yin X."/>
            <person name="Woodcroft B.J."/>
            <person name="Tyson G.W."/>
            <person name="Hugenholtz P."/>
            <person name="Polz M.F."/>
            <person name="Zhang T."/>
        </authorList>
    </citation>
    <scope>NUCLEOTIDE SEQUENCE</scope>
    <source>
        <strain evidence="13">HKST-UBA17</strain>
    </source>
</reference>
<accession>A0A955I0H8</accession>
<feature type="site" description="Interaction with DNA" evidence="10">
    <location>
        <position position="152"/>
    </location>
</feature>
<evidence type="ECO:0000259" key="12">
    <source>
        <dbReference type="PROSITE" id="PS52039"/>
    </source>
</evidence>